<proteinExistence type="predicted"/>
<keyword evidence="1" id="KW-0812">Transmembrane</keyword>
<keyword evidence="3" id="KW-1185">Reference proteome</keyword>
<comment type="caution">
    <text evidence="2">The sequence shown here is derived from an EMBL/GenBank/DDBJ whole genome shotgun (WGS) entry which is preliminary data.</text>
</comment>
<name>A0A318T0F6_9HYPH</name>
<protein>
    <submittedName>
        <fullName evidence="2">Uncharacterized protein</fullName>
    </submittedName>
</protein>
<organism evidence="2 3">
    <name type="scientific">Phyllobacterium leguminum</name>
    <dbReference type="NCBI Taxonomy" id="314237"/>
    <lineage>
        <taxon>Bacteria</taxon>
        <taxon>Pseudomonadati</taxon>
        <taxon>Pseudomonadota</taxon>
        <taxon>Alphaproteobacteria</taxon>
        <taxon>Hyphomicrobiales</taxon>
        <taxon>Phyllobacteriaceae</taxon>
        <taxon>Phyllobacterium</taxon>
    </lineage>
</organism>
<gene>
    <name evidence="2" type="ORF">C7477_1165</name>
</gene>
<accession>A0A318T0F6</accession>
<dbReference type="EMBL" id="QJTF01000016">
    <property type="protein sequence ID" value="PYE87048.1"/>
    <property type="molecule type" value="Genomic_DNA"/>
</dbReference>
<evidence type="ECO:0000313" key="3">
    <source>
        <dbReference type="Proteomes" id="UP000247454"/>
    </source>
</evidence>
<dbReference type="AlphaFoldDB" id="A0A318T0F6"/>
<dbReference type="Proteomes" id="UP000247454">
    <property type="component" value="Unassembled WGS sequence"/>
</dbReference>
<sequence length="37" mass="4128">MHEANDRGLKDVLIWLSYAGLFVVVCLVVNELRGLLA</sequence>
<reference evidence="2 3" key="1">
    <citation type="submission" date="2018-06" db="EMBL/GenBank/DDBJ databases">
        <title>Genomic Encyclopedia of Type Strains, Phase III (KMG-III): the genomes of soil and plant-associated and newly described type strains.</title>
        <authorList>
            <person name="Whitman W."/>
        </authorList>
    </citation>
    <scope>NUCLEOTIDE SEQUENCE [LARGE SCALE GENOMIC DNA]</scope>
    <source>
        <strain evidence="2 3">ORS 1419</strain>
    </source>
</reference>
<feature type="transmembrane region" description="Helical" evidence="1">
    <location>
        <begin position="12"/>
        <end position="32"/>
    </location>
</feature>
<keyword evidence="1" id="KW-1133">Transmembrane helix</keyword>
<evidence type="ECO:0000313" key="2">
    <source>
        <dbReference type="EMBL" id="PYE87048.1"/>
    </source>
</evidence>
<keyword evidence="1" id="KW-0472">Membrane</keyword>
<evidence type="ECO:0000256" key="1">
    <source>
        <dbReference type="SAM" id="Phobius"/>
    </source>
</evidence>